<evidence type="ECO:0000313" key="2">
    <source>
        <dbReference type="EMBL" id="KAJ1136135.1"/>
    </source>
</evidence>
<evidence type="ECO:0000256" key="1">
    <source>
        <dbReference type="SAM" id="MobiDB-lite"/>
    </source>
</evidence>
<comment type="caution">
    <text evidence="2">The sequence shown here is derived from an EMBL/GenBank/DDBJ whole genome shotgun (WGS) entry which is preliminary data.</text>
</comment>
<gene>
    <name evidence="2" type="ORF">NDU88_002553</name>
</gene>
<accession>A0AAV7QA92</accession>
<keyword evidence="3" id="KW-1185">Reference proteome</keyword>
<organism evidence="2 3">
    <name type="scientific">Pleurodeles waltl</name>
    <name type="common">Iberian ribbed newt</name>
    <dbReference type="NCBI Taxonomy" id="8319"/>
    <lineage>
        <taxon>Eukaryota</taxon>
        <taxon>Metazoa</taxon>
        <taxon>Chordata</taxon>
        <taxon>Craniata</taxon>
        <taxon>Vertebrata</taxon>
        <taxon>Euteleostomi</taxon>
        <taxon>Amphibia</taxon>
        <taxon>Batrachia</taxon>
        <taxon>Caudata</taxon>
        <taxon>Salamandroidea</taxon>
        <taxon>Salamandridae</taxon>
        <taxon>Pleurodelinae</taxon>
        <taxon>Pleurodeles</taxon>
    </lineage>
</organism>
<dbReference type="EMBL" id="JANPWB010000010">
    <property type="protein sequence ID" value="KAJ1136135.1"/>
    <property type="molecule type" value="Genomic_DNA"/>
</dbReference>
<dbReference type="AlphaFoldDB" id="A0AAV7QA92"/>
<sequence>MVRGQGPGTDQRCREDGGPPDRPPGALKFHWGPVRVAGGWETLERGRQPRWTRAWGTGIANKEATGRPAFFRNPLPLSLDEDGEGGNDFDSEDVERLVARFHLSGAKCDNEQEWKKQLNEDPVSVS</sequence>
<feature type="region of interest" description="Disordered" evidence="1">
    <location>
        <begin position="1"/>
        <end position="30"/>
    </location>
</feature>
<proteinExistence type="predicted"/>
<name>A0AAV7QA92_PLEWA</name>
<protein>
    <submittedName>
        <fullName evidence="2">Uncharacterized protein</fullName>
    </submittedName>
</protein>
<reference evidence="2" key="1">
    <citation type="journal article" date="2022" name="bioRxiv">
        <title>Sequencing and chromosome-scale assembly of the giantPleurodeles waltlgenome.</title>
        <authorList>
            <person name="Brown T."/>
            <person name="Elewa A."/>
            <person name="Iarovenko S."/>
            <person name="Subramanian E."/>
            <person name="Araus A.J."/>
            <person name="Petzold A."/>
            <person name="Susuki M."/>
            <person name="Suzuki K.-i.T."/>
            <person name="Hayashi T."/>
            <person name="Toyoda A."/>
            <person name="Oliveira C."/>
            <person name="Osipova E."/>
            <person name="Leigh N.D."/>
            <person name="Simon A."/>
            <person name="Yun M.H."/>
        </authorList>
    </citation>
    <scope>NUCLEOTIDE SEQUENCE</scope>
    <source>
        <strain evidence="2">20211129_DDA</strain>
        <tissue evidence="2">Liver</tissue>
    </source>
</reference>
<evidence type="ECO:0000313" key="3">
    <source>
        <dbReference type="Proteomes" id="UP001066276"/>
    </source>
</evidence>
<dbReference type="Proteomes" id="UP001066276">
    <property type="component" value="Chromosome 6"/>
</dbReference>